<protein>
    <submittedName>
        <fullName evidence="2">Uncharacterized protein</fullName>
    </submittedName>
</protein>
<keyword evidence="1" id="KW-0732">Signal</keyword>
<evidence type="ECO:0000313" key="3">
    <source>
        <dbReference type="Proteomes" id="UP000886748"/>
    </source>
</evidence>
<dbReference type="PROSITE" id="PS51257">
    <property type="entry name" value="PROKAR_LIPOPROTEIN"/>
    <property type="match status" value="1"/>
</dbReference>
<evidence type="ECO:0000313" key="2">
    <source>
        <dbReference type="EMBL" id="HIU92815.1"/>
    </source>
</evidence>
<name>A0A9D1SRK2_9CLOT</name>
<organism evidence="2 3">
    <name type="scientific">Candidatus Limenecus avicola</name>
    <dbReference type="NCBI Taxonomy" id="2840847"/>
    <lineage>
        <taxon>Bacteria</taxon>
        <taxon>Bacillati</taxon>
        <taxon>Bacillota</taxon>
        <taxon>Clostridia</taxon>
        <taxon>Eubacteriales</taxon>
        <taxon>Clostridiaceae</taxon>
        <taxon>Clostridiaceae incertae sedis</taxon>
        <taxon>Candidatus Limenecus</taxon>
    </lineage>
</organism>
<proteinExistence type="predicted"/>
<evidence type="ECO:0000256" key="1">
    <source>
        <dbReference type="SAM" id="SignalP"/>
    </source>
</evidence>
<dbReference type="Proteomes" id="UP000886748">
    <property type="component" value="Unassembled WGS sequence"/>
</dbReference>
<feature type="chain" id="PRO_5038382707" evidence="1">
    <location>
        <begin position="29"/>
        <end position="269"/>
    </location>
</feature>
<accession>A0A9D1SRK2</accession>
<dbReference type="EMBL" id="DVOD01000050">
    <property type="protein sequence ID" value="HIU92815.1"/>
    <property type="molecule type" value="Genomic_DNA"/>
</dbReference>
<dbReference type="AlphaFoldDB" id="A0A9D1SRK2"/>
<reference evidence="2" key="2">
    <citation type="journal article" date="2021" name="PeerJ">
        <title>Extensive microbial diversity within the chicken gut microbiome revealed by metagenomics and culture.</title>
        <authorList>
            <person name="Gilroy R."/>
            <person name="Ravi A."/>
            <person name="Getino M."/>
            <person name="Pursley I."/>
            <person name="Horton D.L."/>
            <person name="Alikhan N.F."/>
            <person name="Baker D."/>
            <person name="Gharbi K."/>
            <person name="Hall N."/>
            <person name="Watson M."/>
            <person name="Adriaenssens E.M."/>
            <person name="Foster-Nyarko E."/>
            <person name="Jarju S."/>
            <person name="Secka A."/>
            <person name="Antonio M."/>
            <person name="Oren A."/>
            <person name="Chaudhuri R.R."/>
            <person name="La Ragione R."/>
            <person name="Hildebrand F."/>
            <person name="Pallen M.J."/>
        </authorList>
    </citation>
    <scope>NUCLEOTIDE SEQUENCE</scope>
    <source>
        <strain evidence="2">CHK154-7741</strain>
    </source>
</reference>
<feature type="signal peptide" evidence="1">
    <location>
        <begin position="1"/>
        <end position="28"/>
    </location>
</feature>
<gene>
    <name evidence="2" type="ORF">IAD26_06755</name>
</gene>
<reference evidence="2" key="1">
    <citation type="submission" date="2020-10" db="EMBL/GenBank/DDBJ databases">
        <authorList>
            <person name="Gilroy R."/>
        </authorList>
    </citation>
    <scope>NUCLEOTIDE SEQUENCE</scope>
    <source>
        <strain evidence="2">CHK154-7741</strain>
    </source>
</reference>
<comment type="caution">
    <text evidence="2">The sequence shown here is derived from an EMBL/GenBank/DDBJ whole genome shotgun (WGS) entry which is preliminary data.</text>
</comment>
<sequence length="269" mass="30273">MNILLKKITTIFLLTTIAFGACNINAYAKNTTKSKQNTMLKVGIKKDVKQQVHKRKEFKMPVIEDELEKELASSQNIKKCRHKYKREIMTDEPVVISDENKKFKRSDYQRKVRTEEGVAVILKPVNKIRTKNKHIKLADGQNSDKYKAAFPYIGDKVAFKVVKDVVKDGKVLIEKDTIVYAKIGEVSPRAMGGAPAEMTIEGFEMYDKKGKLIPLDGEIASSGYSLSFWIGLAELATTPFLIGLAVPLLRLLPGGQAVVTPRKNYVVYY</sequence>